<dbReference type="InterPro" id="IPR002656">
    <property type="entry name" value="Acyl_transf_3_dom"/>
</dbReference>
<feature type="transmembrane region" description="Helical" evidence="1">
    <location>
        <begin position="395"/>
        <end position="415"/>
    </location>
</feature>
<feature type="transmembrane region" description="Helical" evidence="1">
    <location>
        <begin position="534"/>
        <end position="552"/>
    </location>
</feature>
<feature type="chain" id="PRO_5043327925" description="Nose resistant-to-fluoxetine protein N-terminal domain-containing protein" evidence="2">
    <location>
        <begin position="21"/>
        <end position="760"/>
    </location>
</feature>
<keyword evidence="5" id="KW-1185">Reference proteome</keyword>
<keyword evidence="1" id="KW-1133">Transmembrane helix</keyword>
<reference evidence="4 5" key="1">
    <citation type="journal article" date="2022" name="Nat. Ecol. Evol.">
        <title>A masculinizing supergene underlies an exaggerated male reproductive morph in a spider.</title>
        <authorList>
            <person name="Hendrickx F."/>
            <person name="De Corte Z."/>
            <person name="Sonet G."/>
            <person name="Van Belleghem S.M."/>
            <person name="Kostlbacher S."/>
            <person name="Vangestel C."/>
        </authorList>
    </citation>
    <scope>NUCLEOTIDE SEQUENCE [LARGE SCALE GENOMIC DNA]</scope>
    <source>
        <strain evidence="4">W744_W776</strain>
    </source>
</reference>
<evidence type="ECO:0000256" key="1">
    <source>
        <dbReference type="SAM" id="Phobius"/>
    </source>
</evidence>
<accession>A0AAV6VVZ1</accession>
<feature type="transmembrane region" description="Helical" evidence="1">
    <location>
        <begin position="308"/>
        <end position="327"/>
    </location>
</feature>
<dbReference type="EMBL" id="JAFNEN010000014">
    <property type="protein sequence ID" value="KAG8200755.1"/>
    <property type="molecule type" value="Genomic_DNA"/>
</dbReference>
<evidence type="ECO:0000313" key="5">
    <source>
        <dbReference type="Proteomes" id="UP000827092"/>
    </source>
</evidence>
<keyword evidence="1" id="KW-0812">Transmembrane</keyword>
<feature type="transmembrane region" description="Helical" evidence="1">
    <location>
        <begin position="347"/>
        <end position="375"/>
    </location>
</feature>
<feature type="domain" description="Nose resistant-to-fluoxetine protein N-terminal" evidence="3">
    <location>
        <begin position="77"/>
        <end position="232"/>
    </location>
</feature>
<dbReference type="Pfam" id="PF01757">
    <property type="entry name" value="Acyl_transf_3"/>
    <property type="match status" value="1"/>
</dbReference>
<dbReference type="AlphaFoldDB" id="A0AAV6VVZ1"/>
<protein>
    <recommendedName>
        <fullName evidence="3">Nose resistant-to-fluoxetine protein N-terminal domain-containing protein</fullName>
    </recommendedName>
</protein>
<dbReference type="SMART" id="SM00703">
    <property type="entry name" value="NRF"/>
    <property type="match status" value="1"/>
</dbReference>
<sequence>MKLIFVTALITASLILCAKAKEEPLSFLFGDEEKSPENMTVLEKWESFERGAKRIASGAIKALLPNLMEHSGKMNISSQCMREAMQLIGGIKSIKPWAIRFIDASAKIMDGILTGSMSSFGSYDECVDTMVLSEKSRDKGKLLFQGQYCSIDVTPPLPDKPKFYKLDEVVPELKNFSQGGNVVNEAAKYAHFFHFLTLRLGICVPSGCSVDDINQVIQTVTSRIAISPKVSRCELKQLDDFTPLRIFVICVLCFAGLLLVIGSSIDFYAYYFNKKFLSTTAQVLLCFSMITNFRKFTNTKTSSDTLSCLNGIRFLCMSWIVLGHTYINVNFQIFLGLEKVRSYARDFAFQAVINATVAVDTFFCMGGLLVVYLTVKLVKKGGHEFNIGLYLFHRIWRIIPVYLYVILFMFIGGMMGSGPIWYDSTEKYLQACRDNWWTNLIFINNFYNADNMCIPQSWYIACDMQLYIAVILILLPLLRWPRIGLGLTVMTIIASILCAGVGTYIHNFPPTMLFAHPDPDQRIEYWAKLYFRPFVHAGPYCVGMLAGYLLAVKPDLKIPRVFQWIGWSLAFISNFAVLYGVVEWNRGVDPTFWGGLIYASLNRTAWAIGVAWMIVCCSTGHGGVINYILSWKAFVPLGRLTFIVYLIHPIVQIAIVGNIRTQIQPDHWFAVWIFLGNLCVTYATAFAGSMLVESPLMALEKIMFNKRGDKPNNDTAAIGKKNGILNGTLYTEKNGDIAVIVPNGSDESLGVDNNAVVYKL</sequence>
<feature type="signal peptide" evidence="2">
    <location>
        <begin position="1"/>
        <end position="20"/>
    </location>
</feature>
<keyword evidence="1" id="KW-0472">Membrane</keyword>
<dbReference type="Pfam" id="PF20146">
    <property type="entry name" value="NRF"/>
    <property type="match status" value="1"/>
</dbReference>
<feature type="transmembrane region" description="Helical" evidence="1">
    <location>
        <begin position="246"/>
        <end position="271"/>
    </location>
</feature>
<proteinExistence type="predicted"/>
<feature type="transmembrane region" description="Helical" evidence="1">
    <location>
        <begin position="458"/>
        <end position="478"/>
    </location>
</feature>
<dbReference type="InterPro" id="IPR052728">
    <property type="entry name" value="O2_lipid_transport_reg"/>
</dbReference>
<feature type="transmembrane region" description="Helical" evidence="1">
    <location>
        <begin position="564"/>
        <end position="584"/>
    </location>
</feature>
<dbReference type="PANTHER" id="PTHR11161:SF0">
    <property type="entry name" value="O-ACYLTRANSFERASE LIKE PROTEIN"/>
    <property type="match status" value="1"/>
</dbReference>
<keyword evidence="2" id="KW-0732">Signal</keyword>
<feature type="transmembrane region" description="Helical" evidence="1">
    <location>
        <begin position="669"/>
        <end position="692"/>
    </location>
</feature>
<evidence type="ECO:0000313" key="4">
    <source>
        <dbReference type="EMBL" id="KAG8200755.1"/>
    </source>
</evidence>
<dbReference type="PANTHER" id="PTHR11161">
    <property type="entry name" value="O-ACYLTRANSFERASE"/>
    <property type="match status" value="1"/>
</dbReference>
<name>A0AAV6VVZ1_9ARAC</name>
<organism evidence="4 5">
    <name type="scientific">Oedothorax gibbosus</name>
    <dbReference type="NCBI Taxonomy" id="931172"/>
    <lineage>
        <taxon>Eukaryota</taxon>
        <taxon>Metazoa</taxon>
        <taxon>Ecdysozoa</taxon>
        <taxon>Arthropoda</taxon>
        <taxon>Chelicerata</taxon>
        <taxon>Arachnida</taxon>
        <taxon>Araneae</taxon>
        <taxon>Araneomorphae</taxon>
        <taxon>Entelegynae</taxon>
        <taxon>Araneoidea</taxon>
        <taxon>Linyphiidae</taxon>
        <taxon>Erigoninae</taxon>
        <taxon>Oedothorax</taxon>
    </lineage>
</organism>
<evidence type="ECO:0000259" key="3">
    <source>
        <dbReference type="SMART" id="SM00703"/>
    </source>
</evidence>
<feature type="transmembrane region" description="Helical" evidence="1">
    <location>
        <begin position="640"/>
        <end position="657"/>
    </location>
</feature>
<comment type="caution">
    <text evidence="4">The sequence shown here is derived from an EMBL/GenBank/DDBJ whole genome shotgun (WGS) entry which is preliminary data.</text>
</comment>
<feature type="transmembrane region" description="Helical" evidence="1">
    <location>
        <begin position="485"/>
        <end position="505"/>
    </location>
</feature>
<gene>
    <name evidence="4" type="ORF">JTE90_022356</name>
</gene>
<evidence type="ECO:0000256" key="2">
    <source>
        <dbReference type="SAM" id="SignalP"/>
    </source>
</evidence>
<dbReference type="InterPro" id="IPR006621">
    <property type="entry name" value="Nose-resist-to-fluoxetine_N"/>
</dbReference>
<dbReference type="GO" id="GO:0016747">
    <property type="term" value="F:acyltransferase activity, transferring groups other than amino-acyl groups"/>
    <property type="evidence" value="ECO:0007669"/>
    <property type="project" value="InterPro"/>
</dbReference>
<dbReference type="Proteomes" id="UP000827092">
    <property type="component" value="Unassembled WGS sequence"/>
</dbReference>
<feature type="transmembrane region" description="Helical" evidence="1">
    <location>
        <begin position="604"/>
        <end position="628"/>
    </location>
</feature>